<reference evidence="9" key="1">
    <citation type="submission" date="2021-09" db="EMBL/GenBank/DDBJ databases">
        <authorList>
            <consortium name="AG Swart"/>
            <person name="Singh M."/>
            <person name="Singh A."/>
            <person name="Seah K."/>
            <person name="Emmerich C."/>
        </authorList>
    </citation>
    <scope>NUCLEOTIDE SEQUENCE</scope>
    <source>
        <strain evidence="9">ATCC30299</strain>
    </source>
</reference>
<feature type="domain" description="VWFA" evidence="8">
    <location>
        <begin position="717"/>
        <end position="909"/>
    </location>
</feature>
<evidence type="ECO:0000313" key="9">
    <source>
        <dbReference type="EMBL" id="CAG9333893.1"/>
    </source>
</evidence>
<dbReference type="SMART" id="SM00327">
    <property type="entry name" value="VWA"/>
    <property type="match status" value="1"/>
</dbReference>
<dbReference type="Gene3D" id="3.40.50.410">
    <property type="entry name" value="von Willebrand factor, type A domain"/>
    <property type="match status" value="1"/>
</dbReference>
<keyword evidence="6" id="KW-0496">Mitochondrion</keyword>
<evidence type="ECO:0000313" key="10">
    <source>
        <dbReference type="Proteomes" id="UP001162131"/>
    </source>
</evidence>
<dbReference type="PANTHER" id="PTHR13143">
    <property type="entry name" value="TETRATRICOPEPTIDE REPEAT PROTEIN 19"/>
    <property type="match status" value="1"/>
</dbReference>
<evidence type="ECO:0000256" key="5">
    <source>
        <dbReference type="ARBA" id="ARBA00022946"/>
    </source>
</evidence>
<evidence type="ECO:0000259" key="8">
    <source>
        <dbReference type="PROSITE" id="PS50234"/>
    </source>
</evidence>
<keyword evidence="7" id="KW-0472">Membrane</keyword>
<keyword evidence="3" id="KW-0677">Repeat</keyword>
<sequence length="920" mass="104867">MAKGKLQKKLMCKTLGPMILGMICTVFISYIPFYFQYPSWIDSITDKMLNDQQKTLLQLTNNLASSTGWSLQYPVNFVLLMKTLIEEYYGGTLKVKSDFNSANNYVNARSFAFGEVEGFDNKSIYYDYSMWYLGPHLLETSELNSAQLLELNTSGVFDSFLKPIALLKANYSGILDVSYIAWDQEGLFYMQPLGWETYYVDFEQKNCSYINETESYYDPRCRFWYKALKNSTNQNLAVINKPYVFASGALGQTVCAGYYPNKELEIAGCIDYLLENIKKILEVVNIPGSKYAFAVTTDAVPFIHPKLNTNASELPSIQELEFGADNLDSSECGKFNDTIFIDLQGDRALTSTYDVQQKKYLIAISPINLTMGMDGTIERIGSIGIRLAEEYMTANFNDLKDSLKNIIYIEGIVLIFVLTGILIMCWLLTRWVTEQIVRPMDDLLEILDRMMNGDLDVDIEDHYQVCSQELTSLYSVFGKLKVVLRFREKVYFSEESRAVMNYAQALALFNEFRNIKGAGICYNNLGTIHFKNKRYYQAAECFAKALECAEMLNQSNELIIKRKHLLAKALLHTKNNDRRAVNLLLDIADSYKTDTDDYSKLVSCLLEVAEVLIKNWGEGRHQLIEAEGILDREGTFSTPKNILYERLLYCKGLLLVKQKKLKDACKTFTEALEINADYDPDVRKSCLEELLKIFKEHNQPTFQIEELLEDFEDPPKDIVFVLDYSLSMNGSRIQKALNSIINVIDEHVRPIDKIGFIIFNKQCEVVFNLTHRGNDPSHLKSQIMRWDSPKGGTAFYDAIMLALEEFQAYRTQSLSILPFEDVCKKVSKRLQWIVALTDGEDNASKTPYLKLKKKLRKSKANLVTIGLNLSRTVMPIIANLCEATAKGIFIESASLADLDLAFKTLISLVACNMQTIESLD</sequence>
<dbReference type="SUPFAM" id="SSF53300">
    <property type="entry name" value="vWA-like"/>
    <property type="match status" value="1"/>
</dbReference>
<dbReference type="GO" id="GO:0034551">
    <property type="term" value="P:mitochondrial respiratory chain complex III assembly"/>
    <property type="evidence" value="ECO:0007669"/>
    <property type="project" value="InterPro"/>
</dbReference>
<dbReference type="InterPro" id="IPR019734">
    <property type="entry name" value="TPR_rpt"/>
</dbReference>
<evidence type="ECO:0000256" key="6">
    <source>
        <dbReference type="ARBA" id="ARBA00023128"/>
    </source>
</evidence>
<organism evidence="9 10">
    <name type="scientific">Blepharisma stoltei</name>
    <dbReference type="NCBI Taxonomy" id="1481888"/>
    <lineage>
        <taxon>Eukaryota</taxon>
        <taxon>Sar</taxon>
        <taxon>Alveolata</taxon>
        <taxon>Ciliophora</taxon>
        <taxon>Postciliodesmatophora</taxon>
        <taxon>Heterotrichea</taxon>
        <taxon>Heterotrichida</taxon>
        <taxon>Blepharismidae</taxon>
        <taxon>Blepharisma</taxon>
    </lineage>
</organism>
<keyword evidence="5" id="KW-0809">Transit peptide</keyword>
<name>A0AAU9K9P1_9CILI</name>
<dbReference type="AlphaFoldDB" id="A0AAU9K9P1"/>
<dbReference type="Proteomes" id="UP001162131">
    <property type="component" value="Unassembled WGS sequence"/>
</dbReference>
<dbReference type="EMBL" id="CAJZBQ010000057">
    <property type="protein sequence ID" value="CAG9333893.1"/>
    <property type="molecule type" value="Genomic_DNA"/>
</dbReference>
<comment type="caution">
    <text evidence="9">The sequence shown here is derived from an EMBL/GenBank/DDBJ whole genome shotgun (WGS) entry which is preliminary data.</text>
</comment>
<feature type="transmembrane region" description="Helical" evidence="7">
    <location>
        <begin position="406"/>
        <end position="428"/>
    </location>
</feature>
<accession>A0AAU9K9P1</accession>
<evidence type="ECO:0000256" key="1">
    <source>
        <dbReference type="ARBA" id="ARBA00004173"/>
    </source>
</evidence>
<dbReference type="Gene3D" id="6.10.340.10">
    <property type="match status" value="1"/>
</dbReference>
<feature type="transmembrane region" description="Helical" evidence="7">
    <location>
        <begin position="12"/>
        <end position="35"/>
    </location>
</feature>
<dbReference type="Gene3D" id="1.25.40.10">
    <property type="entry name" value="Tetratricopeptide repeat domain"/>
    <property type="match status" value="1"/>
</dbReference>
<dbReference type="SMART" id="SM00028">
    <property type="entry name" value="TPR"/>
    <property type="match status" value="2"/>
</dbReference>
<dbReference type="InterPro" id="IPR011990">
    <property type="entry name" value="TPR-like_helical_dom_sf"/>
</dbReference>
<dbReference type="SUPFAM" id="SSF48452">
    <property type="entry name" value="TPR-like"/>
    <property type="match status" value="1"/>
</dbReference>
<keyword evidence="10" id="KW-1185">Reference proteome</keyword>
<dbReference type="Gene3D" id="3.30.450.20">
    <property type="entry name" value="PAS domain"/>
    <property type="match status" value="2"/>
</dbReference>
<dbReference type="InterPro" id="IPR002035">
    <property type="entry name" value="VWF_A"/>
</dbReference>
<dbReference type="GO" id="GO:0005743">
    <property type="term" value="C:mitochondrial inner membrane"/>
    <property type="evidence" value="ECO:0007669"/>
    <property type="project" value="TreeGrafter"/>
</dbReference>
<gene>
    <name evidence="9" type="ORF">BSTOLATCC_MIC59702</name>
</gene>
<evidence type="ECO:0000256" key="7">
    <source>
        <dbReference type="SAM" id="Phobius"/>
    </source>
</evidence>
<keyword evidence="7" id="KW-1133">Transmembrane helix</keyword>
<dbReference type="InterPro" id="IPR036465">
    <property type="entry name" value="vWFA_dom_sf"/>
</dbReference>
<dbReference type="InterPro" id="IPR040395">
    <property type="entry name" value="TTC19"/>
</dbReference>
<dbReference type="CDD" id="cd00198">
    <property type="entry name" value="vWFA"/>
    <property type="match status" value="1"/>
</dbReference>
<comment type="subcellular location">
    <subcellularLocation>
        <location evidence="1">Mitochondrion</location>
    </subcellularLocation>
</comment>
<evidence type="ECO:0000256" key="3">
    <source>
        <dbReference type="ARBA" id="ARBA00022737"/>
    </source>
</evidence>
<dbReference type="PANTHER" id="PTHR13143:SF6">
    <property type="entry name" value="TETRATRICOPEPTIDE REPEAT PROTEIN 19, MITOCHONDRIAL"/>
    <property type="match status" value="1"/>
</dbReference>
<proteinExistence type="inferred from homology"/>
<evidence type="ECO:0000256" key="2">
    <source>
        <dbReference type="ARBA" id="ARBA00008219"/>
    </source>
</evidence>
<dbReference type="Pfam" id="PF13519">
    <property type="entry name" value="VWA_2"/>
    <property type="match status" value="1"/>
</dbReference>
<protein>
    <recommendedName>
        <fullName evidence="8">VWFA domain-containing protein</fullName>
    </recommendedName>
</protein>
<dbReference type="Pfam" id="PF13181">
    <property type="entry name" value="TPR_8"/>
    <property type="match status" value="1"/>
</dbReference>
<comment type="similarity">
    <text evidence="2">Belongs to the TTC19 family.</text>
</comment>
<keyword evidence="4" id="KW-0802">TPR repeat</keyword>
<evidence type="ECO:0000256" key="4">
    <source>
        <dbReference type="ARBA" id="ARBA00022803"/>
    </source>
</evidence>
<dbReference type="PROSITE" id="PS50234">
    <property type="entry name" value="VWFA"/>
    <property type="match status" value="1"/>
</dbReference>
<keyword evidence="7" id="KW-0812">Transmembrane</keyword>